<dbReference type="Gene3D" id="3.90.1210.10">
    <property type="entry name" value="Antifreeze-like/N-acetylneuraminic acid synthase C-terminal domain"/>
    <property type="match status" value="1"/>
</dbReference>
<dbReference type="AlphaFoldDB" id="A0AAX1J6G7"/>
<feature type="domain" description="SAF" evidence="1">
    <location>
        <begin position="53"/>
        <end position="115"/>
    </location>
</feature>
<evidence type="ECO:0000313" key="2">
    <source>
        <dbReference type="EMBL" id="GFG66963.1"/>
    </source>
</evidence>
<evidence type="ECO:0000259" key="1">
    <source>
        <dbReference type="SMART" id="SM00858"/>
    </source>
</evidence>
<dbReference type="KEGG" id="mku:I2456_21570"/>
<dbReference type="Proteomes" id="UP000663583">
    <property type="component" value="Chromosome"/>
</dbReference>
<reference evidence="2" key="2">
    <citation type="submission" date="2020-02" db="EMBL/GenBank/DDBJ databases">
        <authorList>
            <person name="Matsumoto Y."/>
            <person name="Kinjo T."/>
            <person name="Motooka D."/>
            <person name="Nabeya D."/>
            <person name="Jung N."/>
            <person name="Uechi K."/>
            <person name="Horii T."/>
            <person name="Iida T."/>
            <person name="Fujita J."/>
            <person name="Nakamura S."/>
        </authorList>
    </citation>
    <scope>NUCLEOTIDE SEQUENCE</scope>
    <source>
        <strain evidence="2">JCM 13573</strain>
    </source>
</reference>
<dbReference type="SMART" id="SM00858">
    <property type="entry name" value="SAF"/>
    <property type="match status" value="1"/>
</dbReference>
<sequence length="221" mass="22459">MGESLNPTLLSRLATALRPDWTRTVLARRIAAGGLVVLAGVAGLRSDPDDDRADVVVAARDLSPGTALSAEDVKLEKRLPATLPDGSRTDVGMVVGATLASPTRRGEVLTDVRLLSSRLAEAAVGAGARIVPLHLADDALIDLVRVGDVVDVLAAPSSDAQPGGQAVAKVIATDAVVILVSAKQKASAADAERVILVALPARVANTVAGSALGQAVTLTLH</sequence>
<proteinExistence type="predicted"/>
<reference evidence="2 4" key="1">
    <citation type="journal article" date="2019" name="Emerg. Microbes Infect.">
        <title>Comprehensive subspecies identification of 175 nontuberculous mycobacteria species based on 7547 genomic profiles.</title>
        <authorList>
            <person name="Matsumoto Y."/>
            <person name="Kinjo T."/>
            <person name="Motooka D."/>
            <person name="Nabeya D."/>
            <person name="Jung N."/>
            <person name="Uechi K."/>
            <person name="Horii T."/>
            <person name="Iida T."/>
            <person name="Fujita J."/>
            <person name="Nakamura S."/>
        </authorList>
    </citation>
    <scope>NUCLEOTIDE SEQUENCE [LARGE SCALE GENOMIC DNA]</scope>
    <source>
        <strain evidence="2 4">JCM 13573</strain>
    </source>
</reference>
<keyword evidence="4" id="KW-1185">Reference proteome</keyword>
<evidence type="ECO:0000313" key="5">
    <source>
        <dbReference type="Proteomes" id="UP000663583"/>
    </source>
</evidence>
<dbReference type="Pfam" id="PF08666">
    <property type="entry name" value="SAF"/>
    <property type="match status" value="1"/>
</dbReference>
<keyword evidence="3" id="KW-0969">Cilium</keyword>
<reference evidence="3" key="3">
    <citation type="submission" date="2020-11" db="EMBL/GenBank/DDBJ databases">
        <title>Intraspecies plasmid and genomic variation of Mycobacterium kubicae revealed by the complete genome sequences of two clinical isolates.</title>
        <authorList>
            <person name="Hendrix J.R."/>
            <person name="Epperson L.E."/>
            <person name="Honda J.R."/>
            <person name="Strong M."/>
        </authorList>
    </citation>
    <scope>NUCLEOTIDE SEQUENCE</scope>
    <source>
        <strain evidence="3">JCM 13573</strain>
    </source>
</reference>
<protein>
    <submittedName>
        <fullName evidence="3">Flagella basal body P-ring formation protein FlgA</fullName>
    </submittedName>
</protein>
<dbReference type="EMBL" id="CP065047">
    <property type="protein sequence ID" value="QPI36988.1"/>
    <property type="molecule type" value="Genomic_DNA"/>
</dbReference>
<organism evidence="3 5">
    <name type="scientific">Mycobacterium kubicae</name>
    <dbReference type="NCBI Taxonomy" id="120959"/>
    <lineage>
        <taxon>Bacteria</taxon>
        <taxon>Bacillati</taxon>
        <taxon>Actinomycetota</taxon>
        <taxon>Actinomycetes</taxon>
        <taxon>Mycobacteriales</taxon>
        <taxon>Mycobacteriaceae</taxon>
        <taxon>Mycobacterium</taxon>
        <taxon>Mycobacterium simiae complex</taxon>
    </lineage>
</organism>
<evidence type="ECO:0000313" key="4">
    <source>
        <dbReference type="Proteomes" id="UP000465306"/>
    </source>
</evidence>
<name>A0AAX1J6G7_9MYCO</name>
<dbReference type="RefSeq" id="WP_085073064.1">
    <property type="nucleotide sequence ID" value="NZ_BLKU01000005.1"/>
</dbReference>
<gene>
    <name evidence="3" type="ORF">I2456_21570</name>
    <name evidence="2" type="ORF">MKUB_44530</name>
</gene>
<accession>A0AAX1J6G7</accession>
<evidence type="ECO:0000313" key="3">
    <source>
        <dbReference type="EMBL" id="QPI36988.1"/>
    </source>
</evidence>
<dbReference type="Proteomes" id="UP000465306">
    <property type="component" value="Unassembled WGS sequence"/>
</dbReference>
<keyword evidence="3" id="KW-0966">Cell projection</keyword>
<dbReference type="CDD" id="cd11614">
    <property type="entry name" value="SAF_CpaB_FlgA_like"/>
    <property type="match status" value="1"/>
</dbReference>
<dbReference type="InterPro" id="IPR013974">
    <property type="entry name" value="SAF"/>
</dbReference>
<dbReference type="EMBL" id="BLKU01000005">
    <property type="protein sequence ID" value="GFG66963.1"/>
    <property type="molecule type" value="Genomic_DNA"/>
</dbReference>
<keyword evidence="3" id="KW-0282">Flagellum</keyword>